<keyword evidence="1" id="KW-1133">Transmembrane helix</keyword>
<comment type="caution">
    <text evidence="2">The sequence shown here is derived from an EMBL/GenBank/DDBJ whole genome shotgun (WGS) entry which is preliminary data.</text>
</comment>
<keyword evidence="3" id="KW-1185">Reference proteome</keyword>
<evidence type="ECO:0000313" key="2">
    <source>
        <dbReference type="EMBL" id="KAJ0985262.1"/>
    </source>
</evidence>
<keyword evidence="1" id="KW-0812">Transmembrane</keyword>
<name>A0A9D5HRE1_9LILI</name>
<reference evidence="2" key="1">
    <citation type="submission" date="2021-03" db="EMBL/GenBank/DDBJ databases">
        <authorList>
            <person name="Li Z."/>
            <person name="Yang C."/>
        </authorList>
    </citation>
    <scope>NUCLEOTIDE SEQUENCE</scope>
    <source>
        <strain evidence="2">Dzin_1.0</strain>
        <tissue evidence="2">Leaf</tissue>
    </source>
</reference>
<accession>A0A9D5HRE1</accession>
<dbReference type="AlphaFoldDB" id="A0A9D5HRE1"/>
<proteinExistence type="predicted"/>
<evidence type="ECO:0000256" key="1">
    <source>
        <dbReference type="SAM" id="Phobius"/>
    </source>
</evidence>
<reference evidence="2" key="2">
    <citation type="journal article" date="2022" name="Hortic Res">
        <title>The genome of Dioscorea zingiberensis sheds light on the biosynthesis, origin and evolution of the medicinally important diosgenin saponins.</title>
        <authorList>
            <person name="Li Y."/>
            <person name="Tan C."/>
            <person name="Li Z."/>
            <person name="Guo J."/>
            <person name="Li S."/>
            <person name="Chen X."/>
            <person name="Wang C."/>
            <person name="Dai X."/>
            <person name="Yang H."/>
            <person name="Song W."/>
            <person name="Hou L."/>
            <person name="Xu J."/>
            <person name="Tong Z."/>
            <person name="Xu A."/>
            <person name="Yuan X."/>
            <person name="Wang W."/>
            <person name="Yang Q."/>
            <person name="Chen L."/>
            <person name="Sun Z."/>
            <person name="Wang K."/>
            <person name="Pan B."/>
            <person name="Chen J."/>
            <person name="Bao Y."/>
            <person name="Liu F."/>
            <person name="Qi X."/>
            <person name="Gang D.R."/>
            <person name="Wen J."/>
            <person name="Li J."/>
        </authorList>
    </citation>
    <scope>NUCLEOTIDE SEQUENCE</scope>
    <source>
        <strain evidence="2">Dzin_1.0</strain>
    </source>
</reference>
<keyword evidence="1" id="KW-0472">Membrane</keyword>
<protein>
    <submittedName>
        <fullName evidence="2">Uncharacterized protein</fullName>
    </submittedName>
</protein>
<evidence type="ECO:0000313" key="3">
    <source>
        <dbReference type="Proteomes" id="UP001085076"/>
    </source>
</evidence>
<dbReference type="Proteomes" id="UP001085076">
    <property type="component" value="Miscellaneous, Linkage group lg01"/>
</dbReference>
<feature type="transmembrane region" description="Helical" evidence="1">
    <location>
        <begin position="82"/>
        <end position="110"/>
    </location>
</feature>
<organism evidence="2 3">
    <name type="scientific">Dioscorea zingiberensis</name>
    <dbReference type="NCBI Taxonomy" id="325984"/>
    <lineage>
        <taxon>Eukaryota</taxon>
        <taxon>Viridiplantae</taxon>
        <taxon>Streptophyta</taxon>
        <taxon>Embryophyta</taxon>
        <taxon>Tracheophyta</taxon>
        <taxon>Spermatophyta</taxon>
        <taxon>Magnoliopsida</taxon>
        <taxon>Liliopsida</taxon>
        <taxon>Dioscoreales</taxon>
        <taxon>Dioscoreaceae</taxon>
        <taxon>Dioscorea</taxon>
    </lineage>
</organism>
<gene>
    <name evidence="2" type="ORF">J5N97_003618</name>
</gene>
<dbReference type="EMBL" id="JAGGNH010000001">
    <property type="protein sequence ID" value="KAJ0985262.1"/>
    <property type="molecule type" value="Genomic_DNA"/>
</dbReference>
<sequence>MGRRSRSQSSLKLLVLPTACRSSMPSVCLSDNFYGGAVHLLLKLGFPCHCGRALKYLGVDHKAVEDTADATEMLRSEQMPTAAIITTLCAAIIFIYGLDALAGMASVYVAGHLWQDVGTRTCRIKELEEADCDIS</sequence>